<evidence type="ECO:0000313" key="5">
    <source>
        <dbReference type="EMBL" id="KAG2437324.1"/>
    </source>
</evidence>
<feature type="region of interest" description="Disordered" evidence="4">
    <location>
        <begin position="42"/>
        <end position="89"/>
    </location>
</feature>
<dbReference type="Proteomes" id="UP000650467">
    <property type="component" value="Unassembled WGS sequence"/>
</dbReference>
<dbReference type="GO" id="GO:0005840">
    <property type="term" value="C:ribosome"/>
    <property type="evidence" value="ECO:0007669"/>
    <property type="project" value="UniProtKB-KW"/>
</dbReference>
<dbReference type="EMBL" id="JAEHOC010000011">
    <property type="protein sequence ID" value="KAG2437324.1"/>
    <property type="molecule type" value="Genomic_DNA"/>
</dbReference>
<feature type="compositionally biased region" description="Low complexity" evidence="4">
    <location>
        <begin position="52"/>
        <end position="61"/>
    </location>
</feature>
<evidence type="ECO:0000313" key="6">
    <source>
        <dbReference type="Proteomes" id="UP000650467"/>
    </source>
</evidence>
<evidence type="ECO:0000256" key="4">
    <source>
        <dbReference type="SAM" id="MobiDB-lite"/>
    </source>
</evidence>
<dbReference type="InterPro" id="IPR030826">
    <property type="entry name" value="Ribosomal_bTHX/bTHXc/bTHXm"/>
</dbReference>
<feature type="region of interest" description="Disordered" evidence="4">
    <location>
        <begin position="1"/>
        <end position="30"/>
    </location>
</feature>
<gene>
    <name evidence="5" type="ORF">HXX76_005981</name>
</gene>
<dbReference type="OrthoDB" id="911986at2759"/>
<sequence length="89" mass="9278">MPQWVVDEFAASASPSGGPAACGKGDNRTRRGKIFRGTYREQLPSHGPQLHPFPGGPAAQRPGGGGRGAFRYPGEAPPSTPSAVQPARR</sequence>
<feature type="compositionally biased region" description="Low complexity" evidence="4">
    <location>
        <begin position="10"/>
        <end position="21"/>
    </location>
</feature>
<dbReference type="NCBIfam" id="TIGR04560">
    <property type="entry name" value="ribo_THX"/>
    <property type="match status" value="1"/>
</dbReference>
<reference evidence="5" key="1">
    <citation type="journal article" date="2020" name="bioRxiv">
        <title>Comparative genomics of Chlamydomonas.</title>
        <authorList>
            <person name="Craig R.J."/>
            <person name="Hasan A.R."/>
            <person name="Ness R.W."/>
            <person name="Keightley P.D."/>
        </authorList>
    </citation>
    <scope>NUCLEOTIDE SEQUENCE</scope>
    <source>
        <strain evidence="5">SAG 7.73</strain>
    </source>
</reference>
<keyword evidence="6" id="KW-1185">Reference proteome</keyword>
<protein>
    <submittedName>
        <fullName evidence="5">Uncharacterized protein</fullName>
    </submittedName>
</protein>
<evidence type="ECO:0000256" key="2">
    <source>
        <dbReference type="ARBA" id="ARBA00022980"/>
    </source>
</evidence>
<proteinExistence type="inferred from homology"/>
<dbReference type="Pfam" id="PF17070">
    <property type="entry name" value="Thx"/>
    <property type="match status" value="1"/>
</dbReference>
<dbReference type="GO" id="GO:1990904">
    <property type="term" value="C:ribonucleoprotein complex"/>
    <property type="evidence" value="ECO:0007669"/>
    <property type="project" value="UniProtKB-KW"/>
</dbReference>
<name>A0A835W501_CHLIN</name>
<accession>A0A835W501</accession>
<keyword evidence="3" id="KW-0687">Ribonucleoprotein</keyword>
<organism evidence="5 6">
    <name type="scientific">Chlamydomonas incerta</name>
    <dbReference type="NCBI Taxonomy" id="51695"/>
    <lineage>
        <taxon>Eukaryota</taxon>
        <taxon>Viridiplantae</taxon>
        <taxon>Chlorophyta</taxon>
        <taxon>core chlorophytes</taxon>
        <taxon>Chlorophyceae</taxon>
        <taxon>CS clade</taxon>
        <taxon>Chlamydomonadales</taxon>
        <taxon>Chlamydomonadaceae</taxon>
        <taxon>Chlamydomonas</taxon>
    </lineage>
</organism>
<comment type="caution">
    <text evidence="5">The sequence shown here is derived from an EMBL/GenBank/DDBJ whole genome shotgun (WGS) entry which is preliminary data.</text>
</comment>
<keyword evidence="2" id="KW-0689">Ribosomal protein</keyword>
<comment type="similarity">
    <text evidence="1">Belongs to the bacterial ribosomal protein bTHX family.</text>
</comment>
<dbReference type="AlphaFoldDB" id="A0A835W501"/>
<evidence type="ECO:0000256" key="3">
    <source>
        <dbReference type="ARBA" id="ARBA00023274"/>
    </source>
</evidence>
<dbReference type="InterPro" id="IPR031414">
    <property type="entry name" value="Ribosomal_bTHX"/>
</dbReference>
<evidence type="ECO:0000256" key="1">
    <source>
        <dbReference type="ARBA" id="ARBA00010834"/>
    </source>
</evidence>